<comment type="similarity">
    <text evidence="1">Belongs to the 'GDSL' lipolytic enzyme family.</text>
</comment>
<evidence type="ECO:0000256" key="1">
    <source>
        <dbReference type="ARBA" id="ARBA00008668"/>
    </source>
</evidence>
<evidence type="ECO:0008006" key="4">
    <source>
        <dbReference type="Google" id="ProtNLM"/>
    </source>
</evidence>
<reference evidence="2 3" key="1">
    <citation type="submission" date="2024-03" db="EMBL/GenBank/DDBJ databases">
        <authorList>
            <person name="Gkanogiannis A."/>
            <person name="Becerra Lopez-Lavalle L."/>
        </authorList>
    </citation>
    <scope>NUCLEOTIDE SEQUENCE [LARGE SCALE GENOMIC DNA]</scope>
</reference>
<keyword evidence="3" id="KW-1185">Reference proteome</keyword>
<name>A0ABP0Y5L0_9ROSI</name>
<evidence type="ECO:0000313" key="3">
    <source>
        <dbReference type="Proteomes" id="UP001642487"/>
    </source>
</evidence>
<dbReference type="PANTHER" id="PTHR22835:SF517">
    <property type="entry name" value="GDSL-LIKE LIPASE_ACYLHYDROLASE FAMILY PROTEIN, EXPRESSED"/>
    <property type="match status" value="1"/>
</dbReference>
<accession>A0ABP0Y5L0</accession>
<gene>
    <name evidence="2" type="ORF">CITCOLO1_LOCUS6772</name>
</gene>
<dbReference type="Proteomes" id="UP001642487">
    <property type="component" value="Chromosome 2"/>
</dbReference>
<dbReference type="InterPro" id="IPR036514">
    <property type="entry name" value="SGNH_hydro_sf"/>
</dbReference>
<evidence type="ECO:0000313" key="2">
    <source>
        <dbReference type="EMBL" id="CAK9314995.1"/>
    </source>
</evidence>
<protein>
    <recommendedName>
        <fullName evidence="4">Acetylajmalan esterase-like</fullName>
    </recommendedName>
</protein>
<dbReference type="Gene3D" id="3.40.50.1110">
    <property type="entry name" value="SGNH hydrolase"/>
    <property type="match status" value="1"/>
</dbReference>
<dbReference type="PANTHER" id="PTHR22835">
    <property type="entry name" value="ZINC FINGER FYVE DOMAIN CONTAINING PROTEIN"/>
    <property type="match status" value="1"/>
</dbReference>
<organism evidence="2 3">
    <name type="scientific">Citrullus colocynthis</name>
    <name type="common">colocynth</name>
    <dbReference type="NCBI Taxonomy" id="252529"/>
    <lineage>
        <taxon>Eukaryota</taxon>
        <taxon>Viridiplantae</taxon>
        <taxon>Streptophyta</taxon>
        <taxon>Embryophyta</taxon>
        <taxon>Tracheophyta</taxon>
        <taxon>Spermatophyta</taxon>
        <taxon>Magnoliopsida</taxon>
        <taxon>eudicotyledons</taxon>
        <taxon>Gunneridae</taxon>
        <taxon>Pentapetalae</taxon>
        <taxon>rosids</taxon>
        <taxon>fabids</taxon>
        <taxon>Cucurbitales</taxon>
        <taxon>Cucurbitaceae</taxon>
        <taxon>Benincaseae</taxon>
        <taxon>Citrullus</taxon>
    </lineage>
</organism>
<proteinExistence type="inferred from homology"/>
<sequence>MFSHFNSICYGETDCNEKLKNALFLVGEIGGNDYNYALLQGKTIQKVKDMVPEVVQTIKNVVERVISYGANSSCYSWKFLNWMFTHLSHWIPN</sequence>
<dbReference type="EMBL" id="OZ021736">
    <property type="protein sequence ID" value="CAK9314995.1"/>
    <property type="molecule type" value="Genomic_DNA"/>
</dbReference>